<dbReference type="AlphaFoldDB" id="A0A1H2XEY3"/>
<gene>
    <name evidence="1" type="ORF">SAMN05421882_103727</name>
</gene>
<evidence type="ECO:0000313" key="1">
    <source>
        <dbReference type="EMBL" id="SDW91024.1"/>
    </source>
</evidence>
<dbReference type="EMBL" id="FNNH01000037">
    <property type="protein sequence ID" value="SDW91024.1"/>
    <property type="molecule type" value="Genomic_DNA"/>
</dbReference>
<protein>
    <submittedName>
        <fullName evidence="1">Uncharacterized protein</fullName>
    </submittedName>
</protein>
<organism evidence="1 2">
    <name type="scientific">Nitrosomonas communis</name>
    <dbReference type="NCBI Taxonomy" id="44574"/>
    <lineage>
        <taxon>Bacteria</taxon>
        <taxon>Pseudomonadati</taxon>
        <taxon>Pseudomonadota</taxon>
        <taxon>Betaproteobacteria</taxon>
        <taxon>Nitrosomonadales</taxon>
        <taxon>Nitrosomonadaceae</taxon>
        <taxon>Nitrosomonas</taxon>
    </lineage>
</organism>
<reference evidence="1 2" key="1">
    <citation type="submission" date="2016-10" db="EMBL/GenBank/DDBJ databases">
        <authorList>
            <person name="de Groot N.N."/>
        </authorList>
    </citation>
    <scope>NUCLEOTIDE SEQUENCE [LARGE SCALE GENOMIC DNA]</scope>
    <source>
        <strain evidence="1 2">Nm110</strain>
    </source>
</reference>
<proteinExistence type="predicted"/>
<sequence length="64" mass="7253">MEHKHSALAKLELELKNDIADAVGIASRCGLIELLFLLHILHFSRLMAHLPEKKKRPQPSACLR</sequence>
<dbReference type="Proteomes" id="UP000183454">
    <property type="component" value="Unassembled WGS sequence"/>
</dbReference>
<name>A0A1H2XEY3_9PROT</name>
<accession>A0A1H2XEY3</accession>
<evidence type="ECO:0000313" key="2">
    <source>
        <dbReference type="Proteomes" id="UP000183454"/>
    </source>
</evidence>